<dbReference type="EMBL" id="PJQL01000048">
    <property type="protein sequence ID" value="RCI00652.1"/>
    <property type="molecule type" value="Genomic_DNA"/>
</dbReference>
<organism evidence="1 2">
    <name type="scientific">Rhizopus azygosporus</name>
    <name type="common">Rhizopus microsporus var. azygosporus</name>
    <dbReference type="NCBI Taxonomy" id="86630"/>
    <lineage>
        <taxon>Eukaryota</taxon>
        <taxon>Fungi</taxon>
        <taxon>Fungi incertae sedis</taxon>
        <taxon>Mucoromycota</taxon>
        <taxon>Mucoromycotina</taxon>
        <taxon>Mucoromycetes</taxon>
        <taxon>Mucorales</taxon>
        <taxon>Mucorineae</taxon>
        <taxon>Rhizopodaceae</taxon>
        <taxon>Rhizopus</taxon>
    </lineage>
</organism>
<reference evidence="1 2" key="1">
    <citation type="journal article" date="2018" name="G3 (Bethesda)">
        <title>Phylogenetic and Phylogenomic Definition of Rhizopus Species.</title>
        <authorList>
            <person name="Gryganskyi A.P."/>
            <person name="Golan J."/>
            <person name="Dolatabadi S."/>
            <person name="Mondo S."/>
            <person name="Robb S."/>
            <person name="Idnurm A."/>
            <person name="Muszewska A."/>
            <person name="Steczkiewicz K."/>
            <person name="Masonjones S."/>
            <person name="Liao H.L."/>
            <person name="Gajdeczka M.T."/>
            <person name="Anike F."/>
            <person name="Vuek A."/>
            <person name="Anishchenko I.M."/>
            <person name="Voigt K."/>
            <person name="de Hoog G.S."/>
            <person name="Smith M.E."/>
            <person name="Heitman J."/>
            <person name="Vilgalys R."/>
            <person name="Stajich J.E."/>
        </authorList>
    </citation>
    <scope>NUCLEOTIDE SEQUENCE [LARGE SCALE GENOMIC DNA]</scope>
    <source>
        <strain evidence="1 2">CBS 357.93</strain>
    </source>
</reference>
<proteinExistence type="predicted"/>
<protein>
    <submittedName>
        <fullName evidence="1">Uncharacterized protein</fullName>
    </submittedName>
</protein>
<keyword evidence="2" id="KW-1185">Reference proteome</keyword>
<sequence>MTDEDNSTRQRLLNGMVTKLKTKLLCRKVFVSPCSSADMEFSKRDTSKKSLKFMESFKSSFMIDLLLFLKAETRMVRLIAIDYAGLSTNVEDLRSLVNFLCLAENNKRRIAAKTMMDRKRSGEISDIKILYDQYEFGAAEVNKTETNDIKELNGGSIKLGKIMKTNS</sequence>
<evidence type="ECO:0000313" key="1">
    <source>
        <dbReference type="EMBL" id="RCI00652.1"/>
    </source>
</evidence>
<accession>A0A367KFP9</accession>
<name>A0A367KFP9_RHIAZ</name>
<dbReference type="OrthoDB" id="2272203at2759"/>
<evidence type="ECO:0000313" key="2">
    <source>
        <dbReference type="Proteomes" id="UP000252139"/>
    </source>
</evidence>
<dbReference type="AlphaFoldDB" id="A0A367KFP9"/>
<comment type="caution">
    <text evidence="1">The sequence shown here is derived from an EMBL/GenBank/DDBJ whole genome shotgun (WGS) entry which is preliminary data.</text>
</comment>
<gene>
    <name evidence="1" type="ORF">CU097_015762</name>
</gene>
<dbReference type="Proteomes" id="UP000252139">
    <property type="component" value="Unassembled WGS sequence"/>
</dbReference>